<dbReference type="SMART" id="SM00478">
    <property type="entry name" value="ENDO3c"/>
    <property type="match status" value="1"/>
</dbReference>
<dbReference type="SUPFAM" id="SSF48150">
    <property type="entry name" value="DNA-glycosylase"/>
    <property type="match status" value="1"/>
</dbReference>
<reference evidence="3" key="1">
    <citation type="journal article" date="2020" name="Stud. Mycol.">
        <title>101 Dothideomycetes genomes: a test case for predicting lifestyles and emergence of pathogens.</title>
        <authorList>
            <person name="Haridas S."/>
            <person name="Albert R."/>
            <person name="Binder M."/>
            <person name="Bloem J."/>
            <person name="Labutti K."/>
            <person name="Salamov A."/>
            <person name="Andreopoulos B."/>
            <person name="Baker S."/>
            <person name="Barry K."/>
            <person name="Bills G."/>
            <person name="Bluhm B."/>
            <person name="Cannon C."/>
            <person name="Castanera R."/>
            <person name="Culley D."/>
            <person name="Daum C."/>
            <person name="Ezra D."/>
            <person name="Gonzalez J."/>
            <person name="Henrissat B."/>
            <person name="Kuo A."/>
            <person name="Liang C."/>
            <person name="Lipzen A."/>
            <person name="Lutzoni F."/>
            <person name="Magnuson J."/>
            <person name="Mondo S."/>
            <person name="Nolan M."/>
            <person name="Ohm R."/>
            <person name="Pangilinan J."/>
            <person name="Park H.-J."/>
            <person name="Ramirez L."/>
            <person name="Alfaro M."/>
            <person name="Sun H."/>
            <person name="Tritt A."/>
            <person name="Yoshinaga Y."/>
            <person name="Zwiers L.-H."/>
            <person name="Turgeon B."/>
            <person name="Goodwin S."/>
            <person name="Spatafora J."/>
            <person name="Crous P."/>
            <person name="Grigoriev I."/>
        </authorList>
    </citation>
    <scope>NUCLEOTIDE SEQUENCE</scope>
    <source>
        <strain evidence="3">CBS 133067</strain>
    </source>
</reference>
<keyword evidence="4" id="KW-1185">Reference proteome</keyword>
<dbReference type="PANTHER" id="PTHR47203">
    <property type="match status" value="1"/>
</dbReference>
<feature type="compositionally biased region" description="Acidic residues" evidence="1">
    <location>
        <begin position="95"/>
        <end position="104"/>
    </location>
</feature>
<accession>A0A9P4M8A6</accession>
<dbReference type="InterPro" id="IPR011257">
    <property type="entry name" value="DNA_glycosylase"/>
</dbReference>
<dbReference type="PANTHER" id="PTHR47203:SF1">
    <property type="entry name" value="HYPOTHETICAL BASE EXCISION DNA REPAIR PROTEIN (EUROFUNG)"/>
    <property type="match status" value="1"/>
</dbReference>
<feature type="region of interest" description="Disordered" evidence="1">
    <location>
        <begin position="1"/>
        <end position="164"/>
    </location>
</feature>
<dbReference type="CDD" id="cd00056">
    <property type="entry name" value="ENDO3c"/>
    <property type="match status" value="1"/>
</dbReference>
<evidence type="ECO:0000313" key="4">
    <source>
        <dbReference type="Proteomes" id="UP000799772"/>
    </source>
</evidence>
<protein>
    <submittedName>
        <fullName evidence="3">DNA glycosylase</fullName>
    </submittedName>
</protein>
<dbReference type="InterPro" id="IPR023170">
    <property type="entry name" value="HhH_base_excis_C"/>
</dbReference>
<comment type="caution">
    <text evidence="3">The sequence shown here is derived from an EMBL/GenBank/DDBJ whole genome shotgun (WGS) entry which is preliminary data.</text>
</comment>
<sequence length="489" mass="53368">MSGRVLRPRATKQAPAGTPKLGEPQQLSSPPTTPAPAKRARGKVNASEKVVQTPSADTITSNTSRKRARKAAKVEDDPYELPHNLGRLVPPTPVADDDDEELQVDDGSPKKRPRTRKPAKPVIPSTTDAEVQALAAKVGLTAPTTSSASPSKKSKAKEHALQPGISPYPTYPHPTAEECHEVTRVLSKLHGEVAPPAQIPMPSLTVAGCGEVPSVLDALVRTRLSANTSNNNSSRAFQGIVQRFGVKESGIGKGSVDWDKVRRSNVNDLEESIRAGGLSKIKSKDIKQILDLVYEENQARAAALRDPENDPKGAERESEGEKNVEVAKAEEGVLSLDHLHLLGDEEAFRKLVSYPGIGPKTASCVMLFCMKRASFAVDTHVFRLCRWLGWVPSQEVKGMPKVDRETCFHHCEARVPGELKYPLHQLLIKHGRTCPRCRAITGEASKDWDKGCVIEKLVKRDGVKKASGKMKVESEEDEAEEWEEDDADD</sequence>
<feature type="compositionally biased region" description="Basic and acidic residues" evidence="1">
    <location>
        <begin position="303"/>
        <end position="324"/>
    </location>
</feature>
<dbReference type="Gene3D" id="1.10.340.30">
    <property type="entry name" value="Hypothetical protein, domain 2"/>
    <property type="match status" value="1"/>
</dbReference>
<dbReference type="Pfam" id="PF00730">
    <property type="entry name" value="HhH-GPD"/>
    <property type="match status" value="1"/>
</dbReference>
<evidence type="ECO:0000259" key="2">
    <source>
        <dbReference type="SMART" id="SM00478"/>
    </source>
</evidence>
<proteinExistence type="predicted"/>
<feature type="compositionally biased region" description="Polar residues" evidence="1">
    <location>
        <begin position="50"/>
        <end position="63"/>
    </location>
</feature>
<feature type="compositionally biased region" description="Basic residues" evidence="1">
    <location>
        <begin position="110"/>
        <end position="119"/>
    </location>
</feature>
<dbReference type="GO" id="GO:0000702">
    <property type="term" value="F:oxidized base lesion DNA N-glycosylase activity"/>
    <property type="evidence" value="ECO:0007669"/>
    <property type="project" value="UniProtKB-ARBA"/>
</dbReference>
<dbReference type="AlphaFoldDB" id="A0A9P4M8A6"/>
<dbReference type="InterPro" id="IPR003265">
    <property type="entry name" value="HhH-GPD_domain"/>
</dbReference>
<dbReference type="EMBL" id="ML978127">
    <property type="protein sequence ID" value="KAF2098157.1"/>
    <property type="molecule type" value="Genomic_DNA"/>
</dbReference>
<feature type="compositionally biased region" description="Low complexity" evidence="1">
    <location>
        <begin position="141"/>
        <end position="151"/>
    </location>
</feature>
<dbReference type="Gene3D" id="1.10.1670.10">
    <property type="entry name" value="Helix-hairpin-Helix base-excision DNA repair enzymes (C-terminal)"/>
    <property type="match status" value="1"/>
</dbReference>
<evidence type="ECO:0000313" key="3">
    <source>
        <dbReference type="EMBL" id="KAF2098157.1"/>
    </source>
</evidence>
<feature type="region of interest" description="Disordered" evidence="1">
    <location>
        <begin position="462"/>
        <end position="489"/>
    </location>
</feature>
<dbReference type="GO" id="GO:0006285">
    <property type="term" value="P:base-excision repair, AP site formation"/>
    <property type="evidence" value="ECO:0007669"/>
    <property type="project" value="UniProtKB-ARBA"/>
</dbReference>
<evidence type="ECO:0000256" key="1">
    <source>
        <dbReference type="SAM" id="MobiDB-lite"/>
    </source>
</evidence>
<dbReference type="Proteomes" id="UP000799772">
    <property type="component" value="Unassembled WGS sequence"/>
</dbReference>
<gene>
    <name evidence="3" type="ORF">NA57DRAFT_40674</name>
</gene>
<feature type="compositionally biased region" description="Basic residues" evidence="1">
    <location>
        <begin position="1"/>
        <end position="10"/>
    </location>
</feature>
<dbReference type="OrthoDB" id="5607at2759"/>
<feature type="domain" description="HhH-GPD" evidence="2">
    <location>
        <begin position="224"/>
        <end position="433"/>
    </location>
</feature>
<feature type="compositionally biased region" description="Acidic residues" evidence="1">
    <location>
        <begin position="474"/>
        <end position="489"/>
    </location>
</feature>
<name>A0A9P4M8A6_9PEZI</name>
<feature type="region of interest" description="Disordered" evidence="1">
    <location>
        <begin position="301"/>
        <end position="324"/>
    </location>
</feature>
<organism evidence="3 4">
    <name type="scientific">Rhizodiscina lignyota</name>
    <dbReference type="NCBI Taxonomy" id="1504668"/>
    <lineage>
        <taxon>Eukaryota</taxon>
        <taxon>Fungi</taxon>
        <taxon>Dikarya</taxon>
        <taxon>Ascomycota</taxon>
        <taxon>Pezizomycotina</taxon>
        <taxon>Dothideomycetes</taxon>
        <taxon>Pleosporomycetidae</taxon>
        <taxon>Aulographales</taxon>
        <taxon>Rhizodiscinaceae</taxon>
        <taxon>Rhizodiscina</taxon>
    </lineage>
</organism>